<evidence type="ECO:0000313" key="10">
    <source>
        <dbReference type="Proteomes" id="UP000030136"/>
    </source>
</evidence>
<dbReference type="HAMAP" id="MF_01007">
    <property type="entry name" value="16SrRNA_methyltr_H"/>
    <property type="match status" value="1"/>
</dbReference>
<dbReference type="Proteomes" id="UP000030136">
    <property type="component" value="Unassembled WGS sequence"/>
</dbReference>
<name>A0A0A2G4K0_9PORP</name>
<dbReference type="KEGG" id="pcre:NCTC12858_00551"/>
<feature type="binding site" evidence="6">
    <location>
        <position position="55"/>
    </location>
    <ligand>
        <name>S-adenosyl-L-methionine</name>
        <dbReference type="ChEBI" id="CHEBI:59789"/>
    </ligand>
</feature>
<dbReference type="GO" id="GO:0071424">
    <property type="term" value="F:rRNA (cytosine-N4-)-methyltransferase activity"/>
    <property type="evidence" value="ECO:0007669"/>
    <property type="project" value="UniProtKB-UniRule"/>
</dbReference>
<dbReference type="GO" id="GO:0070475">
    <property type="term" value="P:rRNA base methylation"/>
    <property type="evidence" value="ECO:0007669"/>
    <property type="project" value="UniProtKB-UniRule"/>
</dbReference>
<dbReference type="Gene3D" id="1.10.150.170">
    <property type="entry name" value="Putative methyltransferase TM0872, insert domain"/>
    <property type="match status" value="1"/>
</dbReference>
<dbReference type="OrthoDB" id="9806637at2"/>
<dbReference type="EMBL" id="JQJC01000010">
    <property type="protein sequence ID" value="KGN95374.1"/>
    <property type="molecule type" value="Genomic_DNA"/>
</dbReference>
<evidence type="ECO:0000256" key="2">
    <source>
        <dbReference type="ARBA" id="ARBA00022552"/>
    </source>
</evidence>
<reference evidence="8 10" key="1">
    <citation type="submission" date="2014-08" db="EMBL/GenBank/DDBJ databases">
        <title>Porphyromonas crevioricanis strain:COT-253_OH1447 Genome sequencing.</title>
        <authorList>
            <person name="Wallis C."/>
            <person name="Deusch O."/>
            <person name="O'Flynn C."/>
            <person name="Davis I."/>
            <person name="Jospin G."/>
            <person name="Darling A.E."/>
            <person name="Coil D.A."/>
            <person name="Alexiev A."/>
            <person name="Horsfall A."/>
            <person name="Kirkwood N."/>
            <person name="Harris S."/>
            <person name="Eisen J.A."/>
        </authorList>
    </citation>
    <scope>NUCLEOTIDE SEQUENCE [LARGE SCALE GENOMIC DNA]</scope>
    <source>
        <strain evidence="10">COT-253 OH1447</strain>
        <strain evidence="8">COT-253_OH1447</strain>
    </source>
</reference>
<keyword evidence="6" id="KW-0963">Cytoplasm</keyword>
<dbReference type="eggNOG" id="COG0275">
    <property type="taxonomic scope" value="Bacteria"/>
</dbReference>
<comment type="function">
    <text evidence="6">Specifically methylates the N4 position of cytidine in position 1402 (C1402) of 16S rRNA.</text>
</comment>
<dbReference type="NCBIfam" id="TIGR00006">
    <property type="entry name" value="16S rRNA (cytosine(1402)-N(4))-methyltransferase RsmH"/>
    <property type="match status" value="1"/>
</dbReference>
<reference evidence="9 11" key="2">
    <citation type="submission" date="2018-06" db="EMBL/GenBank/DDBJ databases">
        <authorList>
            <consortium name="Pathogen Informatics"/>
            <person name="Doyle S."/>
        </authorList>
    </citation>
    <scope>NUCLEOTIDE SEQUENCE [LARGE SCALE GENOMIC DNA]</scope>
    <source>
        <strain evidence="9 11">NCTC12858</strain>
    </source>
</reference>
<dbReference type="InterPro" id="IPR023397">
    <property type="entry name" value="SAM-dep_MeTrfase_MraW_recog"/>
</dbReference>
<keyword evidence="11" id="KW-1185">Reference proteome</keyword>
<keyword evidence="5 6" id="KW-0949">S-adenosyl-L-methionine</keyword>
<dbReference type="GO" id="GO:0005737">
    <property type="term" value="C:cytoplasm"/>
    <property type="evidence" value="ECO:0007669"/>
    <property type="project" value="UniProtKB-SubCell"/>
</dbReference>
<proteinExistence type="inferred from homology"/>
<dbReference type="InterPro" id="IPR029063">
    <property type="entry name" value="SAM-dependent_MTases_sf"/>
</dbReference>
<gene>
    <name evidence="6 9" type="primary">rsmH</name>
    <name evidence="8" type="ORF">HQ38_03580</name>
    <name evidence="9" type="ORF">NCTC12858_00551</name>
</gene>
<keyword evidence="2 6" id="KW-0698">rRNA processing</keyword>
<dbReference type="InterPro" id="IPR002903">
    <property type="entry name" value="RsmH"/>
</dbReference>
<evidence type="ECO:0000256" key="1">
    <source>
        <dbReference type="ARBA" id="ARBA00010396"/>
    </source>
</evidence>
<protein>
    <recommendedName>
        <fullName evidence="6">Ribosomal RNA small subunit methyltransferase H</fullName>
        <ecNumber evidence="6">2.1.1.199</ecNumber>
    </recommendedName>
    <alternativeName>
        <fullName evidence="6">16S rRNA m(4)C1402 methyltransferase</fullName>
    </alternativeName>
    <alternativeName>
        <fullName evidence="6">rRNA (cytosine-N(4)-)-methyltransferase RsmH</fullName>
    </alternativeName>
</protein>
<feature type="binding site" evidence="6">
    <location>
        <position position="77"/>
    </location>
    <ligand>
        <name>S-adenosyl-L-methionine</name>
        <dbReference type="ChEBI" id="CHEBI:59789"/>
    </ligand>
</feature>
<evidence type="ECO:0000256" key="5">
    <source>
        <dbReference type="ARBA" id="ARBA00022691"/>
    </source>
</evidence>
<dbReference type="AlphaFoldDB" id="A0A0A2G4K0"/>
<feature type="region of interest" description="Disordered" evidence="7">
    <location>
        <begin position="284"/>
        <end position="305"/>
    </location>
</feature>
<dbReference type="Gene3D" id="3.40.50.150">
    <property type="entry name" value="Vaccinia Virus protein VP39"/>
    <property type="match status" value="1"/>
</dbReference>
<organism evidence="9 11">
    <name type="scientific">Porphyromonas crevioricanis</name>
    <dbReference type="NCBI Taxonomy" id="393921"/>
    <lineage>
        <taxon>Bacteria</taxon>
        <taxon>Pseudomonadati</taxon>
        <taxon>Bacteroidota</taxon>
        <taxon>Bacteroidia</taxon>
        <taxon>Bacteroidales</taxon>
        <taxon>Porphyromonadaceae</taxon>
        <taxon>Porphyromonas</taxon>
    </lineage>
</organism>
<dbReference type="PANTHER" id="PTHR11265">
    <property type="entry name" value="S-ADENOSYL-METHYLTRANSFERASE MRAW"/>
    <property type="match status" value="1"/>
</dbReference>
<evidence type="ECO:0000313" key="8">
    <source>
        <dbReference type="EMBL" id="KGN95374.1"/>
    </source>
</evidence>
<comment type="subcellular location">
    <subcellularLocation>
        <location evidence="6">Cytoplasm</location>
    </subcellularLocation>
</comment>
<dbReference type="RefSeq" id="WP_023936641.1">
    <property type="nucleotide sequence ID" value="NZ_FUXH01000020.1"/>
</dbReference>
<dbReference type="PANTHER" id="PTHR11265:SF0">
    <property type="entry name" value="12S RRNA N4-METHYLCYTIDINE METHYLTRANSFERASE"/>
    <property type="match status" value="1"/>
</dbReference>
<evidence type="ECO:0000256" key="6">
    <source>
        <dbReference type="HAMAP-Rule" id="MF_01007"/>
    </source>
</evidence>
<feature type="binding site" evidence="6">
    <location>
        <begin position="35"/>
        <end position="37"/>
    </location>
    <ligand>
        <name>S-adenosyl-L-methionine</name>
        <dbReference type="ChEBI" id="CHEBI:59789"/>
    </ligand>
</feature>
<evidence type="ECO:0000313" key="11">
    <source>
        <dbReference type="Proteomes" id="UP000249300"/>
    </source>
</evidence>
<keyword evidence="3 6" id="KW-0489">Methyltransferase</keyword>
<keyword evidence="4 6" id="KW-0808">Transferase</keyword>
<comment type="catalytic activity">
    <reaction evidence="6">
        <text>cytidine(1402) in 16S rRNA + S-adenosyl-L-methionine = N(4)-methylcytidine(1402) in 16S rRNA + S-adenosyl-L-homocysteine + H(+)</text>
        <dbReference type="Rhea" id="RHEA:42928"/>
        <dbReference type="Rhea" id="RHEA-COMP:10286"/>
        <dbReference type="Rhea" id="RHEA-COMP:10287"/>
        <dbReference type="ChEBI" id="CHEBI:15378"/>
        <dbReference type="ChEBI" id="CHEBI:57856"/>
        <dbReference type="ChEBI" id="CHEBI:59789"/>
        <dbReference type="ChEBI" id="CHEBI:74506"/>
        <dbReference type="ChEBI" id="CHEBI:82748"/>
        <dbReference type="EC" id="2.1.1.199"/>
    </reaction>
</comment>
<dbReference type="PIRSF" id="PIRSF004486">
    <property type="entry name" value="MraW"/>
    <property type="match status" value="1"/>
</dbReference>
<evidence type="ECO:0000256" key="7">
    <source>
        <dbReference type="SAM" id="MobiDB-lite"/>
    </source>
</evidence>
<dbReference type="Proteomes" id="UP000249300">
    <property type="component" value="Chromosome 1"/>
</dbReference>
<dbReference type="SUPFAM" id="SSF81799">
    <property type="entry name" value="Putative methyltransferase TM0872, insert domain"/>
    <property type="match status" value="1"/>
</dbReference>
<dbReference type="EC" id="2.1.1.199" evidence="6"/>
<evidence type="ECO:0000313" key="9">
    <source>
        <dbReference type="EMBL" id="SQH72724.1"/>
    </source>
</evidence>
<evidence type="ECO:0000256" key="4">
    <source>
        <dbReference type="ARBA" id="ARBA00022679"/>
    </source>
</evidence>
<accession>A0A0A2G4K0</accession>
<comment type="similarity">
    <text evidence="1 6">Belongs to the methyltransferase superfamily. RsmH family.</text>
</comment>
<feature type="binding site" evidence="6">
    <location>
        <position position="106"/>
    </location>
    <ligand>
        <name>S-adenosyl-L-methionine</name>
        <dbReference type="ChEBI" id="CHEBI:59789"/>
    </ligand>
</feature>
<dbReference type="Pfam" id="PF01795">
    <property type="entry name" value="Methyltransf_5"/>
    <property type="match status" value="1"/>
</dbReference>
<dbReference type="SUPFAM" id="SSF53335">
    <property type="entry name" value="S-adenosyl-L-methionine-dependent methyltransferases"/>
    <property type="match status" value="1"/>
</dbReference>
<dbReference type="STRING" id="393921.HQ45_05755"/>
<evidence type="ECO:0000256" key="3">
    <source>
        <dbReference type="ARBA" id="ARBA00022603"/>
    </source>
</evidence>
<feature type="binding site" evidence="6">
    <location>
        <position position="99"/>
    </location>
    <ligand>
        <name>S-adenosyl-L-methionine</name>
        <dbReference type="ChEBI" id="CHEBI:59789"/>
    </ligand>
</feature>
<sequence length="305" mass="34419">MYDTDYHSPVLLRESLDALVLNPEGIYVDVTYGGGGHSKGILSRLSNAGRVLGFDQDPDARANASEDPRFTFVASNFRYLYHFVDYYGLVGQIDGILADLGVSSHQFDTAERGFSFRTEESTPDMRMNSRSGMSASTLLQSYDEEHLANIFYRYGELRNARQIARRIVTARQSGETFGSIASLKHVIEQEIDPRKEKKQWACIFQALRIEVNDELSALEEMLRAAVRVLKPGGRLAVITYHSLEDRIVKNFFRSSNQTDKLSEMIYGHTNAIWEPITRKPIVPGMAEQESNPRSRSAGLRVAAKR</sequence>
<dbReference type="EMBL" id="LS483447">
    <property type="protein sequence ID" value="SQH72724.1"/>
    <property type="molecule type" value="Genomic_DNA"/>
</dbReference>